<dbReference type="AlphaFoldDB" id="A0A1Q9QY39"/>
<dbReference type="SUPFAM" id="SSF46785">
    <property type="entry name" value="Winged helix' DNA-binding domain"/>
    <property type="match status" value="1"/>
</dbReference>
<feature type="domain" description="HTH lysR-type" evidence="5">
    <location>
        <begin position="37"/>
        <end position="82"/>
    </location>
</feature>
<reference evidence="6 7" key="1">
    <citation type="submission" date="2016-10" db="EMBL/GenBank/DDBJ databases">
        <title>Genome Sequence of Pseudomonas putida GM4FR.</title>
        <authorList>
            <person name="Poehlein A."/>
            <person name="Wemheuer F."/>
            <person name="Hollensteiner J."/>
            <person name="Wemheuer B."/>
        </authorList>
    </citation>
    <scope>NUCLEOTIDE SEQUENCE [LARGE SCALE GENOMIC DNA]</scope>
    <source>
        <strain evidence="6 7">GM4FR</strain>
    </source>
</reference>
<name>A0A1Q9QY39_PSEPU</name>
<dbReference type="Pfam" id="PF00126">
    <property type="entry name" value="HTH_1"/>
    <property type="match status" value="1"/>
</dbReference>
<dbReference type="GO" id="GO:0003700">
    <property type="term" value="F:DNA-binding transcription factor activity"/>
    <property type="evidence" value="ECO:0007669"/>
    <property type="project" value="InterPro"/>
</dbReference>
<dbReference type="PANTHER" id="PTHR30126">
    <property type="entry name" value="HTH-TYPE TRANSCRIPTIONAL REGULATOR"/>
    <property type="match status" value="1"/>
</dbReference>
<evidence type="ECO:0000256" key="3">
    <source>
        <dbReference type="ARBA" id="ARBA00023125"/>
    </source>
</evidence>
<comment type="caution">
    <text evidence="6">The sequence shown here is derived from an EMBL/GenBank/DDBJ whole genome shotgun (WGS) entry which is preliminary data.</text>
</comment>
<dbReference type="OrthoDB" id="6785592at2"/>
<comment type="similarity">
    <text evidence="1">Belongs to the LysR transcriptional regulatory family.</text>
</comment>
<dbReference type="GO" id="GO:0000976">
    <property type="term" value="F:transcription cis-regulatory region binding"/>
    <property type="evidence" value="ECO:0007669"/>
    <property type="project" value="TreeGrafter"/>
</dbReference>
<accession>A0A1Q9QY39</accession>
<dbReference type="InterPro" id="IPR000847">
    <property type="entry name" value="LysR_HTH_N"/>
</dbReference>
<evidence type="ECO:0000313" key="7">
    <source>
        <dbReference type="Proteomes" id="UP000186736"/>
    </source>
</evidence>
<dbReference type="InterPro" id="IPR005119">
    <property type="entry name" value="LysR_subst-bd"/>
</dbReference>
<keyword evidence="3" id="KW-0238">DNA-binding</keyword>
<organism evidence="6 7">
    <name type="scientific">Pseudomonas putida</name>
    <name type="common">Arthrobacter siderocapsulatus</name>
    <dbReference type="NCBI Taxonomy" id="303"/>
    <lineage>
        <taxon>Bacteria</taxon>
        <taxon>Pseudomonadati</taxon>
        <taxon>Pseudomonadota</taxon>
        <taxon>Gammaproteobacteria</taxon>
        <taxon>Pseudomonadales</taxon>
        <taxon>Pseudomonadaceae</taxon>
        <taxon>Pseudomonas</taxon>
    </lineage>
</organism>
<evidence type="ECO:0000256" key="2">
    <source>
        <dbReference type="ARBA" id="ARBA00023015"/>
    </source>
</evidence>
<dbReference type="RefSeq" id="WP_037058644.1">
    <property type="nucleotide sequence ID" value="NZ_MKZO01000057.1"/>
</dbReference>
<proteinExistence type="inferred from homology"/>
<keyword evidence="4" id="KW-0804">Transcription</keyword>
<dbReference type="PANTHER" id="PTHR30126:SF39">
    <property type="entry name" value="HTH-TYPE TRANSCRIPTIONAL REGULATOR CYSL"/>
    <property type="match status" value="1"/>
</dbReference>
<keyword evidence="2" id="KW-0805">Transcription regulation</keyword>
<dbReference type="SUPFAM" id="SSF53850">
    <property type="entry name" value="Periplasmic binding protein-like II"/>
    <property type="match status" value="1"/>
</dbReference>
<dbReference type="Proteomes" id="UP000186736">
    <property type="component" value="Unassembled WGS sequence"/>
</dbReference>
<protein>
    <recommendedName>
        <fullName evidence="5">HTH lysR-type domain-containing protein</fullName>
    </recommendedName>
</protein>
<dbReference type="EMBL" id="MKZO01000057">
    <property type="protein sequence ID" value="OLS60071.1"/>
    <property type="molecule type" value="Genomic_DNA"/>
</dbReference>
<dbReference type="InterPro" id="IPR036390">
    <property type="entry name" value="WH_DNA-bd_sf"/>
</dbReference>
<evidence type="ECO:0000313" key="6">
    <source>
        <dbReference type="EMBL" id="OLS60071.1"/>
    </source>
</evidence>
<dbReference type="Gene3D" id="1.10.10.10">
    <property type="entry name" value="Winged helix-like DNA-binding domain superfamily/Winged helix DNA-binding domain"/>
    <property type="match status" value="1"/>
</dbReference>
<dbReference type="PROSITE" id="PS50931">
    <property type="entry name" value="HTH_LYSR"/>
    <property type="match status" value="1"/>
</dbReference>
<gene>
    <name evidence="6" type="ORF">PSEMO_50520</name>
</gene>
<sequence length="322" mass="35871">MATQNETSTGITVSCIPDILDDLPIDKQLALEFFSTVRCANFKQAARALNLPVVGLRRRLEKLEEHIGSPVFVYKNNKLALTRIGDKVSHYLSQLFGPEGLGKAGDTGIPGLTLAITEPVLSDIVNRDLVAYVRDHAEMQLEIHSECTPKMLNGCDVDVGIVLVTPSDDDAFDRYPEYRFERLGRIGHALFISSRYSRSVTVPVASDDLQNFMLVLPWDDDILSGSKNWASIISGHRGGTTRAKNYNFSRGLVVGGACIGVLPDYSRKMDRNITLVPGFLEDLEDKDVYLVIKSTLTRNPQALDIRRLIKKSFLDKSDWLDK</sequence>
<evidence type="ECO:0000256" key="1">
    <source>
        <dbReference type="ARBA" id="ARBA00009437"/>
    </source>
</evidence>
<dbReference type="Gene3D" id="3.40.190.290">
    <property type="match status" value="1"/>
</dbReference>
<dbReference type="Pfam" id="PF03466">
    <property type="entry name" value="LysR_substrate"/>
    <property type="match status" value="1"/>
</dbReference>
<evidence type="ECO:0000256" key="4">
    <source>
        <dbReference type="ARBA" id="ARBA00023163"/>
    </source>
</evidence>
<evidence type="ECO:0000259" key="5">
    <source>
        <dbReference type="PROSITE" id="PS50931"/>
    </source>
</evidence>
<dbReference type="InterPro" id="IPR036388">
    <property type="entry name" value="WH-like_DNA-bd_sf"/>
</dbReference>